<evidence type="ECO:0000313" key="9">
    <source>
        <dbReference type="EMBL" id="MCA6074382.1"/>
    </source>
</evidence>
<sequence>MEVFNQIEPIQEYLQTQRFKHRSIGLVPTMGALHKGHVSLLNACKRDNDISVCSIFVNPTQFNNQEDLAAYPRQWEQDLAILEQEGCDAVFLPEENEMYRDNPRIRLNFGELEEVMEGKFRPGHFNGVGLVVSKLFHILSPDRAYFGQKDLQQFAIIRQLVTDMSFQVDLMCEPIIREEDGLAMSSRNTRLNPQERQTATALYAALKRGASAVLEGKNLDEIRRDNMQWLEDHGIVPEYFEIVDAETLTPLMNHFERKSVALCVAGNVGPVRLIDNILIEKE</sequence>
<dbReference type="AlphaFoldDB" id="A0A9X1HPG9"/>
<dbReference type="Proteomes" id="UP001139409">
    <property type="component" value="Unassembled WGS sequence"/>
</dbReference>
<dbReference type="EMBL" id="JAIXNE010000001">
    <property type="protein sequence ID" value="MCA6074382.1"/>
    <property type="molecule type" value="Genomic_DNA"/>
</dbReference>
<dbReference type="NCBIfam" id="TIGR00018">
    <property type="entry name" value="panC"/>
    <property type="match status" value="1"/>
</dbReference>
<comment type="catalytic activity">
    <reaction evidence="7 8">
        <text>(R)-pantoate + beta-alanine + ATP = (R)-pantothenate + AMP + diphosphate + H(+)</text>
        <dbReference type="Rhea" id="RHEA:10912"/>
        <dbReference type="ChEBI" id="CHEBI:15378"/>
        <dbReference type="ChEBI" id="CHEBI:15980"/>
        <dbReference type="ChEBI" id="CHEBI:29032"/>
        <dbReference type="ChEBI" id="CHEBI:30616"/>
        <dbReference type="ChEBI" id="CHEBI:33019"/>
        <dbReference type="ChEBI" id="CHEBI:57966"/>
        <dbReference type="ChEBI" id="CHEBI:456215"/>
        <dbReference type="EC" id="6.3.2.1"/>
    </reaction>
</comment>
<dbReference type="SUPFAM" id="SSF52374">
    <property type="entry name" value="Nucleotidylyl transferase"/>
    <property type="match status" value="1"/>
</dbReference>
<organism evidence="9 10">
    <name type="scientific">Fulvivirga sedimenti</name>
    <dbReference type="NCBI Taxonomy" id="2879465"/>
    <lineage>
        <taxon>Bacteria</taxon>
        <taxon>Pseudomonadati</taxon>
        <taxon>Bacteroidota</taxon>
        <taxon>Cytophagia</taxon>
        <taxon>Cytophagales</taxon>
        <taxon>Fulvivirgaceae</taxon>
        <taxon>Fulvivirga</taxon>
    </lineage>
</organism>
<evidence type="ECO:0000256" key="4">
    <source>
        <dbReference type="ARBA" id="ARBA00022655"/>
    </source>
</evidence>
<feature type="binding site" evidence="8">
    <location>
        <position position="61"/>
    </location>
    <ligand>
        <name>beta-alanine</name>
        <dbReference type="ChEBI" id="CHEBI:57966"/>
    </ligand>
</feature>
<comment type="subcellular location">
    <subcellularLocation>
        <location evidence="8">Cytoplasm</location>
    </subcellularLocation>
</comment>
<feature type="active site" description="Proton donor" evidence="8">
    <location>
        <position position="37"/>
    </location>
</feature>
<dbReference type="InterPro" id="IPR014729">
    <property type="entry name" value="Rossmann-like_a/b/a_fold"/>
</dbReference>
<feature type="binding site" evidence="8">
    <location>
        <position position="153"/>
    </location>
    <ligand>
        <name>(R)-pantoate</name>
        <dbReference type="ChEBI" id="CHEBI:15980"/>
    </ligand>
</feature>
<evidence type="ECO:0000313" key="10">
    <source>
        <dbReference type="Proteomes" id="UP001139409"/>
    </source>
</evidence>
<evidence type="ECO:0000256" key="5">
    <source>
        <dbReference type="ARBA" id="ARBA00022741"/>
    </source>
</evidence>
<feature type="binding site" evidence="8">
    <location>
        <position position="61"/>
    </location>
    <ligand>
        <name>(R)-pantoate</name>
        <dbReference type="ChEBI" id="CHEBI:15980"/>
    </ligand>
</feature>
<comment type="caution">
    <text evidence="9">The sequence shown here is derived from an EMBL/GenBank/DDBJ whole genome shotgun (WGS) entry which is preliminary data.</text>
</comment>
<comment type="function">
    <text evidence="8">Catalyzes the condensation of pantoate with beta-alanine in an ATP-dependent reaction via a pantoyl-adenylate intermediate.</text>
</comment>
<accession>A0A9X1HPG9</accession>
<keyword evidence="10" id="KW-1185">Reference proteome</keyword>
<dbReference type="InterPro" id="IPR042176">
    <property type="entry name" value="Pantoate_ligase_C"/>
</dbReference>
<dbReference type="PANTHER" id="PTHR21299:SF1">
    <property type="entry name" value="PANTOATE--BETA-ALANINE LIGASE"/>
    <property type="match status" value="1"/>
</dbReference>
<evidence type="ECO:0000256" key="1">
    <source>
        <dbReference type="ARBA" id="ARBA00004990"/>
    </source>
</evidence>
<gene>
    <name evidence="8 9" type="primary">panC</name>
    <name evidence="9" type="ORF">LDX50_05855</name>
</gene>
<keyword evidence="3 8" id="KW-0436">Ligase</keyword>
<feature type="binding site" evidence="8">
    <location>
        <position position="176"/>
    </location>
    <ligand>
        <name>ATP</name>
        <dbReference type="ChEBI" id="CHEBI:30616"/>
    </ligand>
</feature>
<comment type="miscellaneous">
    <text evidence="8">The reaction proceeds by a bi uni uni bi ping pong mechanism.</text>
</comment>
<evidence type="ECO:0000256" key="3">
    <source>
        <dbReference type="ARBA" id="ARBA00022598"/>
    </source>
</evidence>
<dbReference type="CDD" id="cd00560">
    <property type="entry name" value="PanC"/>
    <property type="match status" value="1"/>
</dbReference>
<evidence type="ECO:0000256" key="6">
    <source>
        <dbReference type="ARBA" id="ARBA00022840"/>
    </source>
</evidence>
<evidence type="ECO:0000256" key="2">
    <source>
        <dbReference type="ARBA" id="ARBA00009256"/>
    </source>
</evidence>
<keyword evidence="6 8" id="KW-0067">ATP-binding</keyword>
<dbReference type="InterPro" id="IPR003721">
    <property type="entry name" value="Pantoate_ligase"/>
</dbReference>
<comment type="similarity">
    <text evidence="2 8">Belongs to the pantothenate synthetase family.</text>
</comment>
<evidence type="ECO:0000256" key="7">
    <source>
        <dbReference type="ARBA" id="ARBA00048258"/>
    </source>
</evidence>
<feature type="binding site" evidence="8">
    <location>
        <begin position="30"/>
        <end position="37"/>
    </location>
    <ligand>
        <name>ATP</name>
        <dbReference type="ChEBI" id="CHEBI:30616"/>
    </ligand>
</feature>
<keyword evidence="4 8" id="KW-0566">Pantothenate biosynthesis</keyword>
<feature type="binding site" evidence="8">
    <location>
        <begin position="147"/>
        <end position="150"/>
    </location>
    <ligand>
        <name>ATP</name>
        <dbReference type="ChEBI" id="CHEBI:30616"/>
    </ligand>
</feature>
<keyword evidence="5 8" id="KW-0547">Nucleotide-binding</keyword>
<evidence type="ECO:0000256" key="8">
    <source>
        <dbReference type="HAMAP-Rule" id="MF_00158"/>
    </source>
</evidence>
<dbReference type="GO" id="GO:0005829">
    <property type="term" value="C:cytosol"/>
    <property type="evidence" value="ECO:0007669"/>
    <property type="project" value="TreeGrafter"/>
</dbReference>
<dbReference type="GO" id="GO:0015940">
    <property type="term" value="P:pantothenate biosynthetic process"/>
    <property type="evidence" value="ECO:0007669"/>
    <property type="project" value="UniProtKB-UniRule"/>
</dbReference>
<comment type="pathway">
    <text evidence="1 8">Cofactor biosynthesis; (R)-pantothenate biosynthesis; (R)-pantothenate from (R)-pantoate and beta-alanine: step 1/1.</text>
</comment>
<dbReference type="Gene3D" id="3.40.50.620">
    <property type="entry name" value="HUPs"/>
    <property type="match status" value="1"/>
</dbReference>
<dbReference type="HAMAP" id="MF_00158">
    <property type="entry name" value="PanC"/>
    <property type="match status" value="1"/>
</dbReference>
<protein>
    <recommendedName>
        <fullName evidence="8">Pantothenate synthetase</fullName>
        <shortName evidence="8">PS</shortName>
        <ecNumber evidence="8">6.3.2.1</ecNumber>
    </recommendedName>
    <alternativeName>
        <fullName evidence="8">Pantoate--beta-alanine ligase</fullName>
    </alternativeName>
    <alternativeName>
        <fullName evidence="8">Pantoate-activating enzyme</fullName>
    </alternativeName>
</protein>
<comment type="subunit">
    <text evidence="8">Homodimer.</text>
</comment>
<feature type="binding site" evidence="8">
    <location>
        <begin position="184"/>
        <end position="187"/>
    </location>
    <ligand>
        <name>ATP</name>
        <dbReference type="ChEBI" id="CHEBI:30616"/>
    </ligand>
</feature>
<name>A0A9X1HPG9_9BACT</name>
<reference evidence="9" key="1">
    <citation type="submission" date="2021-09" db="EMBL/GenBank/DDBJ databases">
        <title>Fulvivirga sp. isolated from coastal sediment.</title>
        <authorList>
            <person name="Yu H."/>
        </authorList>
    </citation>
    <scope>NUCLEOTIDE SEQUENCE</scope>
    <source>
        <strain evidence="9">1062</strain>
    </source>
</reference>
<dbReference type="RefSeq" id="WP_225697476.1">
    <property type="nucleotide sequence ID" value="NZ_JAIXNE010000001.1"/>
</dbReference>
<proteinExistence type="inferred from homology"/>
<dbReference type="Pfam" id="PF02569">
    <property type="entry name" value="Pantoate_ligase"/>
    <property type="match status" value="1"/>
</dbReference>
<dbReference type="PANTHER" id="PTHR21299">
    <property type="entry name" value="CYTIDYLATE KINASE/PANTOATE-BETA-ALANINE LIGASE"/>
    <property type="match status" value="1"/>
</dbReference>
<keyword evidence="8" id="KW-0963">Cytoplasm</keyword>
<dbReference type="GO" id="GO:0004592">
    <property type="term" value="F:pantoate-beta-alanine ligase activity"/>
    <property type="evidence" value="ECO:0007669"/>
    <property type="project" value="UniProtKB-UniRule"/>
</dbReference>
<dbReference type="Gene3D" id="3.30.1300.10">
    <property type="entry name" value="Pantoate-beta-alanine ligase, C-terminal domain"/>
    <property type="match status" value="1"/>
</dbReference>
<dbReference type="GO" id="GO:0005524">
    <property type="term" value="F:ATP binding"/>
    <property type="evidence" value="ECO:0007669"/>
    <property type="project" value="UniProtKB-KW"/>
</dbReference>
<dbReference type="EC" id="6.3.2.1" evidence="8"/>